<keyword evidence="4 5" id="KW-0472">Membrane</keyword>
<feature type="transmembrane region" description="Helical" evidence="5">
    <location>
        <begin position="77"/>
        <end position="96"/>
    </location>
</feature>
<feature type="transmembrane region" description="Helical" evidence="5">
    <location>
        <begin position="167"/>
        <end position="191"/>
    </location>
</feature>
<feature type="transmembrane region" description="Helical" evidence="5">
    <location>
        <begin position="108"/>
        <end position="125"/>
    </location>
</feature>
<keyword evidence="2 5" id="KW-0812">Transmembrane</keyword>
<evidence type="ECO:0000259" key="6">
    <source>
        <dbReference type="PROSITE" id="PS50850"/>
    </source>
</evidence>
<evidence type="ECO:0000313" key="8">
    <source>
        <dbReference type="Proteomes" id="UP000076727"/>
    </source>
</evidence>
<gene>
    <name evidence="7" type="ORF">DAEQUDRAFT_721000</name>
</gene>
<dbReference type="InterPro" id="IPR020846">
    <property type="entry name" value="MFS_dom"/>
</dbReference>
<dbReference type="EMBL" id="KV429034">
    <property type="protein sequence ID" value="KZT74125.1"/>
    <property type="molecule type" value="Genomic_DNA"/>
</dbReference>
<dbReference type="Proteomes" id="UP000076727">
    <property type="component" value="Unassembled WGS sequence"/>
</dbReference>
<dbReference type="InterPro" id="IPR011701">
    <property type="entry name" value="MFS"/>
</dbReference>
<feature type="transmembrane region" description="Helical" evidence="5">
    <location>
        <begin position="370"/>
        <end position="396"/>
    </location>
</feature>
<evidence type="ECO:0000256" key="5">
    <source>
        <dbReference type="SAM" id="Phobius"/>
    </source>
</evidence>
<feature type="transmembrane region" description="Helical" evidence="5">
    <location>
        <begin position="295"/>
        <end position="319"/>
    </location>
</feature>
<keyword evidence="8" id="KW-1185">Reference proteome</keyword>
<dbReference type="STRING" id="1314783.A0A165TY65"/>
<name>A0A165TY65_9APHY</name>
<dbReference type="GO" id="GO:0022857">
    <property type="term" value="F:transmembrane transporter activity"/>
    <property type="evidence" value="ECO:0007669"/>
    <property type="project" value="InterPro"/>
</dbReference>
<feature type="transmembrane region" description="Helical" evidence="5">
    <location>
        <begin position="137"/>
        <end position="155"/>
    </location>
</feature>
<evidence type="ECO:0000256" key="2">
    <source>
        <dbReference type="ARBA" id="ARBA00022692"/>
    </source>
</evidence>
<dbReference type="InterPro" id="IPR036259">
    <property type="entry name" value="MFS_trans_sf"/>
</dbReference>
<dbReference type="OrthoDB" id="3066029at2759"/>
<dbReference type="PANTHER" id="PTHR23502">
    <property type="entry name" value="MAJOR FACILITATOR SUPERFAMILY"/>
    <property type="match status" value="1"/>
</dbReference>
<reference evidence="7 8" key="1">
    <citation type="journal article" date="2016" name="Mol. Biol. Evol.">
        <title>Comparative Genomics of Early-Diverging Mushroom-Forming Fungi Provides Insights into the Origins of Lignocellulose Decay Capabilities.</title>
        <authorList>
            <person name="Nagy L.G."/>
            <person name="Riley R."/>
            <person name="Tritt A."/>
            <person name="Adam C."/>
            <person name="Daum C."/>
            <person name="Floudas D."/>
            <person name="Sun H."/>
            <person name="Yadav J.S."/>
            <person name="Pangilinan J."/>
            <person name="Larsson K.H."/>
            <person name="Matsuura K."/>
            <person name="Barry K."/>
            <person name="Labutti K."/>
            <person name="Kuo R."/>
            <person name="Ohm R.A."/>
            <person name="Bhattacharya S.S."/>
            <person name="Shirouzu T."/>
            <person name="Yoshinaga Y."/>
            <person name="Martin F.M."/>
            <person name="Grigoriev I.V."/>
            <person name="Hibbett D.S."/>
        </authorList>
    </citation>
    <scope>NUCLEOTIDE SEQUENCE [LARGE SCALE GENOMIC DNA]</scope>
    <source>
        <strain evidence="7 8">L-15889</strain>
    </source>
</reference>
<feature type="transmembrane region" description="Helical" evidence="5">
    <location>
        <begin position="340"/>
        <end position="364"/>
    </location>
</feature>
<dbReference type="AlphaFoldDB" id="A0A165TY65"/>
<feature type="domain" description="Major facilitator superfamily (MFS) profile" evidence="6">
    <location>
        <begin position="42"/>
        <end position="461"/>
    </location>
</feature>
<dbReference type="Pfam" id="PF07690">
    <property type="entry name" value="MFS_1"/>
    <property type="match status" value="1"/>
</dbReference>
<evidence type="ECO:0000256" key="3">
    <source>
        <dbReference type="ARBA" id="ARBA00022989"/>
    </source>
</evidence>
<proteinExistence type="predicted"/>
<feature type="transmembrane region" description="Helical" evidence="5">
    <location>
        <begin position="197"/>
        <end position="216"/>
    </location>
</feature>
<feature type="transmembrane region" description="Helical" evidence="5">
    <location>
        <begin position="260"/>
        <end position="283"/>
    </location>
</feature>
<dbReference type="Gene3D" id="1.20.1250.20">
    <property type="entry name" value="MFS general substrate transporter like domains"/>
    <property type="match status" value="1"/>
</dbReference>
<protein>
    <submittedName>
        <fullName evidence="7">MFS general substrate transporter</fullName>
    </submittedName>
</protein>
<feature type="transmembrane region" description="Helical" evidence="5">
    <location>
        <begin position="440"/>
        <end position="457"/>
    </location>
</feature>
<evidence type="ECO:0000313" key="7">
    <source>
        <dbReference type="EMBL" id="KZT74125.1"/>
    </source>
</evidence>
<dbReference type="SUPFAM" id="SSF103473">
    <property type="entry name" value="MFS general substrate transporter"/>
    <property type="match status" value="1"/>
</dbReference>
<sequence length="474" mass="51040">MTTEESPLLGHNVSAEADEAAYEEELQDDVYKRFTTKQKRMIVAVVSWTALIPLFVSESFVPTVPAVAKEFDSTGEIINLAVTFSMASAAITSMIWATYSGFYGRRPIYLACLPCLCIGSLGVAWCNSVPSLMLWRVLQAAGTSSGISVGAGVLGDIYKIEERGTAIGLFMGASLLGAAFAPLAGGIATHYSSWRDMQYGLFLAGAIALLLTYAYLPETSHPGARGIDKLYEHGDLEPGRFKWVWLNPFRSLALLKSPNLVLITLASTAGLMTDFTLLIPLPYTIGKRYNIENEALVGACFVALGVGNILGAPLAGRLSDKTVVRWRKRRGGEWVPEDRLRAGLPALATLVPLSVLLFGFTAQYVDGRLGIALCLAWLFMNGIGVDLSLSPVNTYLVDIGRSRSAELMAVQKATRTLVVGTATSGILPLINHLGVSVTDALAAVIALLGFCCLWVTVRYGQRMRTWVDVGSAEN</sequence>
<comment type="subcellular location">
    <subcellularLocation>
        <location evidence="1">Membrane</location>
        <topology evidence="1">Multi-pass membrane protein</topology>
    </subcellularLocation>
</comment>
<organism evidence="7 8">
    <name type="scientific">Daedalea quercina L-15889</name>
    <dbReference type="NCBI Taxonomy" id="1314783"/>
    <lineage>
        <taxon>Eukaryota</taxon>
        <taxon>Fungi</taxon>
        <taxon>Dikarya</taxon>
        <taxon>Basidiomycota</taxon>
        <taxon>Agaricomycotina</taxon>
        <taxon>Agaricomycetes</taxon>
        <taxon>Polyporales</taxon>
        <taxon>Fomitopsis</taxon>
    </lineage>
</organism>
<dbReference type="GO" id="GO:0005886">
    <property type="term" value="C:plasma membrane"/>
    <property type="evidence" value="ECO:0007669"/>
    <property type="project" value="TreeGrafter"/>
</dbReference>
<dbReference type="PROSITE" id="PS50850">
    <property type="entry name" value="MFS"/>
    <property type="match status" value="1"/>
</dbReference>
<accession>A0A165TY65</accession>
<evidence type="ECO:0000256" key="1">
    <source>
        <dbReference type="ARBA" id="ARBA00004141"/>
    </source>
</evidence>
<evidence type="ECO:0000256" key="4">
    <source>
        <dbReference type="ARBA" id="ARBA00023136"/>
    </source>
</evidence>
<feature type="transmembrane region" description="Helical" evidence="5">
    <location>
        <begin position="41"/>
        <end position="57"/>
    </location>
</feature>
<keyword evidence="3 5" id="KW-1133">Transmembrane helix</keyword>
<feature type="transmembrane region" description="Helical" evidence="5">
    <location>
        <begin position="417"/>
        <end position="434"/>
    </location>
</feature>
<dbReference type="PANTHER" id="PTHR23502:SF64">
    <property type="entry name" value="TRANSPORTER, PUTATIVE (AFU_ORTHOLOGUE AFUA_3G11760)-RELATED"/>
    <property type="match status" value="1"/>
</dbReference>